<comment type="caution">
    <text evidence="8">The sequence shown here is derived from an EMBL/GenBank/DDBJ whole genome shotgun (WGS) entry which is preliminary data.</text>
</comment>
<evidence type="ECO:0000256" key="5">
    <source>
        <dbReference type="ARBA" id="ARBA00023136"/>
    </source>
</evidence>
<gene>
    <name evidence="8" type="ORF">LOD99_14667</name>
</gene>
<proteinExistence type="inferred from homology"/>
<dbReference type="Proteomes" id="UP001165289">
    <property type="component" value="Unassembled WGS sequence"/>
</dbReference>
<comment type="similarity">
    <text evidence="2">Belongs to the PA-phosphatase related phosphoesterase family.</text>
</comment>
<organism evidence="8 9">
    <name type="scientific">Oopsacas minuta</name>
    <dbReference type="NCBI Taxonomy" id="111878"/>
    <lineage>
        <taxon>Eukaryota</taxon>
        <taxon>Metazoa</taxon>
        <taxon>Porifera</taxon>
        <taxon>Hexactinellida</taxon>
        <taxon>Hexasterophora</taxon>
        <taxon>Lyssacinosida</taxon>
        <taxon>Leucopsacidae</taxon>
        <taxon>Oopsacas</taxon>
    </lineage>
</organism>
<accession>A0AAV7KF40</accession>
<keyword evidence="5 6" id="KW-0472">Membrane</keyword>
<protein>
    <submittedName>
        <fullName evidence="8">Phosphatidate phosphatase PPAPDC1B</fullName>
    </submittedName>
</protein>
<dbReference type="GO" id="GO:0006644">
    <property type="term" value="P:phospholipid metabolic process"/>
    <property type="evidence" value="ECO:0007669"/>
    <property type="project" value="InterPro"/>
</dbReference>
<dbReference type="Gene3D" id="1.20.144.10">
    <property type="entry name" value="Phosphatidic acid phosphatase type 2/haloperoxidase"/>
    <property type="match status" value="1"/>
</dbReference>
<dbReference type="GO" id="GO:0016020">
    <property type="term" value="C:membrane"/>
    <property type="evidence" value="ECO:0007669"/>
    <property type="project" value="UniProtKB-SubCell"/>
</dbReference>
<feature type="domain" description="Phosphatidic acid phosphatase type 2/haloperoxidase" evidence="7">
    <location>
        <begin position="62"/>
        <end position="140"/>
    </location>
</feature>
<sequence>MHSHHMDILPDLTDAYDTESKSQLIPTHILFSGVVLFPLSIFLIANALKGFPMVKIDEILGITGTLLLNGVTTNILKLTVGRPRPDFISRCQPAYSTWKLEPICSGDVSRYEEGYKSFPSGHASWSFATLLFMSLYLAGRLVSC</sequence>
<dbReference type="PANTHER" id="PTHR10165">
    <property type="entry name" value="LIPID PHOSPHATE PHOSPHATASE"/>
    <property type="match status" value="1"/>
</dbReference>
<evidence type="ECO:0000259" key="7">
    <source>
        <dbReference type="Pfam" id="PF01569"/>
    </source>
</evidence>
<feature type="transmembrane region" description="Helical" evidence="6">
    <location>
        <begin position="60"/>
        <end position="80"/>
    </location>
</feature>
<keyword evidence="9" id="KW-1185">Reference proteome</keyword>
<dbReference type="AlphaFoldDB" id="A0AAV7KF40"/>
<dbReference type="InterPro" id="IPR036938">
    <property type="entry name" value="PAP2/HPO_sf"/>
</dbReference>
<dbReference type="Pfam" id="PF01569">
    <property type="entry name" value="PAP2"/>
    <property type="match status" value="1"/>
</dbReference>
<feature type="transmembrane region" description="Helical" evidence="6">
    <location>
        <begin position="123"/>
        <end position="142"/>
    </location>
</feature>
<dbReference type="InterPro" id="IPR000326">
    <property type="entry name" value="PAP2/HPO"/>
</dbReference>
<evidence type="ECO:0000256" key="2">
    <source>
        <dbReference type="ARBA" id="ARBA00008816"/>
    </source>
</evidence>
<evidence type="ECO:0000256" key="6">
    <source>
        <dbReference type="SAM" id="Phobius"/>
    </source>
</evidence>
<evidence type="ECO:0000256" key="4">
    <source>
        <dbReference type="ARBA" id="ARBA00022989"/>
    </source>
</evidence>
<reference evidence="8 9" key="1">
    <citation type="journal article" date="2023" name="BMC Biol.">
        <title>The compact genome of the sponge Oopsacas minuta (Hexactinellida) is lacking key metazoan core genes.</title>
        <authorList>
            <person name="Santini S."/>
            <person name="Schenkelaars Q."/>
            <person name="Jourda C."/>
            <person name="Duchesne M."/>
            <person name="Belahbib H."/>
            <person name="Rocher C."/>
            <person name="Selva M."/>
            <person name="Riesgo A."/>
            <person name="Vervoort M."/>
            <person name="Leys S.P."/>
            <person name="Kodjabachian L."/>
            <person name="Le Bivic A."/>
            <person name="Borchiellini C."/>
            <person name="Claverie J.M."/>
            <person name="Renard E."/>
        </authorList>
    </citation>
    <scope>NUCLEOTIDE SEQUENCE [LARGE SCALE GENOMIC DNA]</scope>
    <source>
        <strain evidence="8">SPO-2</strain>
    </source>
</reference>
<dbReference type="SUPFAM" id="SSF48317">
    <property type="entry name" value="Acid phosphatase/Vanadium-dependent haloperoxidase"/>
    <property type="match status" value="1"/>
</dbReference>
<dbReference type="EMBL" id="JAKMXF010000066">
    <property type="protein sequence ID" value="KAI6658991.1"/>
    <property type="molecule type" value="Genomic_DNA"/>
</dbReference>
<keyword evidence="4 6" id="KW-1133">Transmembrane helix</keyword>
<dbReference type="InterPro" id="IPR043216">
    <property type="entry name" value="PAP-like"/>
</dbReference>
<comment type="subcellular location">
    <subcellularLocation>
        <location evidence="1">Membrane</location>
        <topology evidence="1">Multi-pass membrane protein</topology>
    </subcellularLocation>
</comment>
<feature type="transmembrane region" description="Helical" evidence="6">
    <location>
        <begin position="29"/>
        <end position="48"/>
    </location>
</feature>
<dbReference type="GO" id="GO:0008195">
    <property type="term" value="F:phosphatidate phosphatase activity"/>
    <property type="evidence" value="ECO:0007669"/>
    <property type="project" value="TreeGrafter"/>
</dbReference>
<keyword evidence="3 6" id="KW-0812">Transmembrane</keyword>
<evidence type="ECO:0000256" key="1">
    <source>
        <dbReference type="ARBA" id="ARBA00004141"/>
    </source>
</evidence>
<evidence type="ECO:0000313" key="8">
    <source>
        <dbReference type="EMBL" id="KAI6658991.1"/>
    </source>
</evidence>
<dbReference type="PANTHER" id="PTHR10165:SF35">
    <property type="entry name" value="RE23632P"/>
    <property type="match status" value="1"/>
</dbReference>
<dbReference type="GO" id="GO:0046839">
    <property type="term" value="P:phospholipid dephosphorylation"/>
    <property type="evidence" value="ECO:0007669"/>
    <property type="project" value="TreeGrafter"/>
</dbReference>
<name>A0AAV7KF40_9METZ</name>
<evidence type="ECO:0000313" key="9">
    <source>
        <dbReference type="Proteomes" id="UP001165289"/>
    </source>
</evidence>
<evidence type="ECO:0000256" key="3">
    <source>
        <dbReference type="ARBA" id="ARBA00022692"/>
    </source>
</evidence>